<name>A0A0A3Y2P7_BRAJP</name>
<dbReference type="Pfam" id="PF00296">
    <property type="entry name" value="Bac_luciferase"/>
    <property type="match status" value="1"/>
</dbReference>
<feature type="domain" description="Luciferase-like" evidence="7">
    <location>
        <begin position="28"/>
        <end position="393"/>
    </location>
</feature>
<dbReference type="AlphaFoldDB" id="A0A0A3Y2P7"/>
<evidence type="ECO:0000256" key="2">
    <source>
        <dbReference type="ARBA" id="ARBA00022643"/>
    </source>
</evidence>
<dbReference type="SUPFAM" id="SSF51679">
    <property type="entry name" value="Bacterial luciferase-like"/>
    <property type="match status" value="1"/>
</dbReference>
<keyword evidence="1 6" id="KW-0285">Flavoprotein</keyword>
<dbReference type="PIRSF" id="PIRSF000337">
    <property type="entry name" value="NTA_MOA"/>
    <property type="match status" value="1"/>
</dbReference>
<sequence>MTRQMVLVGFLQAQNCTNLPSSWRHPDSRDDSMSADYYQEIARILEAGKFHMAFFDDRLAMPDRYGNDHAHTVEYGIRCVKMDPLIVLTTMGMVTDKLGLGATCSTTYYEPFDVARRFATLDLMSGGRAGWNVVTSLNDGEALNMGRDSHPEHDSRYDKADEFMEVVLGHWDTWEDGALIMDKTSGRFADPTKVKRLDHKGANFKSRGPFTVPRSDQGHPVIIQAGASGRGQRFAGHWGEVIFTAARNLAGAKEGYAAVRNEAAKAGRDPDQMRLCNLTTPVCAATRAEAEDKMALINKLPLEIDALSLLAEALNYDFASKDLDEPLTTDDLKSMQGILGLRDGVLKNSGKSNPSARDFVTFSGRGQVHDAMVGGPKEIADRLEEMFVERGCDGFVIAATYVPGSYADFVQHIVPELQRRGLFQKEYRGKTLRENLGLKRPAAGAWKVRPRDAAE</sequence>
<evidence type="ECO:0000256" key="6">
    <source>
        <dbReference type="PIRSR" id="PIRSR000337-1"/>
    </source>
</evidence>
<dbReference type="NCBIfam" id="TIGR03860">
    <property type="entry name" value="FMN_nitrolo"/>
    <property type="match status" value="1"/>
</dbReference>
<evidence type="ECO:0000259" key="7">
    <source>
        <dbReference type="Pfam" id="PF00296"/>
    </source>
</evidence>
<dbReference type="InterPro" id="IPR016215">
    <property type="entry name" value="NTA_MOA"/>
</dbReference>
<evidence type="ECO:0000256" key="5">
    <source>
        <dbReference type="ARBA" id="ARBA00033748"/>
    </source>
</evidence>
<evidence type="ECO:0000313" key="9">
    <source>
        <dbReference type="Proteomes" id="UP000030377"/>
    </source>
</evidence>
<dbReference type="InterPro" id="IPR036661">
    <property type="entry name" value="Luciferase-like_sf"/>
</dbReference>
<dbReference type="RefSeq" id="WP_041954106.1">
    <property type="nucleotide sequence ID" value="NZ_JRPN01000003.1"/>
</dbReference>
<reference evidence="8 9" key="1">
    <citation type="submission" date="2014-09" db="EMBL/GenBank/DDBJ databases">
        <title>Draft genome of Bradyrhizobium japonicum Is-34.</title>
        <authorList>
            <person name="Tsurumaru H."/>
            <person name="Yamakawa T."/>
            <person name="Hashimoto S."/>
            <person name="Okizaki K."/>
            <person name="Kanesaki Y."/>
            <person name="Yoshikawa H."/>
            <person name="Yajima S."/>
        </authorList>
    </citation>
    <scope>NUCLEOTIDE SEQUENCE [LARGE SCALE GENOMIC DNA]</scope>
    <source>
        <strain evidence="8 9">Is-34</strain>
    </source>
</reference>
<dbReference type="PANTHER" id="PTHR30011:SF16">
    <property type="entry name" value="C2H2 FINGER DOMAIN TRANSCRIPTION FACTOR (EUROFUNG)-RELATED"/>
    <property type="match status" value="1"/>
</dbReference>
<comment type="similarity">
    <text evidence="5">Belongs to the NtaA/SnaA/DszA monooxygenase family.</text>
</comment>
<accession>A0A0A3Y2P7</accession>
<evidence type="ECO:0000256" key="4">
    <source>
        <dbReference type="ARBA" id="ARBA00023033"/>
    </source>
</evidence>
<keyword evidence="4 8" id="KW-0503">Monooxygenase</keyword>
<feature type="binding site" evidence="6">
    <location>
        <position position="157"/>
    </location>
    <ligand>
        <name>FMN</name>
        <dbReference type="ChEBI" id="CHEBI:58210"/>
    </ligand>
</feature>
<feature type="binding site" evidence="6">
    <location>
        <position position="153"/>
    </location>
    <ligand>
        <name>FMN</name>
        <dbReference type="ChEBI" id="CHEBI:58210"/>
    </ligand>
</feature>
<dbReference type="InterPro" id="IPR011251">
    <property type="entry name" value="Luciferase-like_dom"/>
</dbReference>
<evidence type="ECO:0000256" key="1">
    <source>
        <dbReference type="ARBA" id="ARBA00022630"/>
    </source>
</evidence>
<proteinExistence type="inferred from homology"/>
<dbReference type="GO" id="GO:0004497">
    <property type="term" value="F:monooxygenase activity"/>
    <property type="evidence" value="ECO:0007669"/>
    <property type="project" value="UniProtKB-KW"/>
</dbReference>
<protein>
    <submittedName>
        <fullName evidence="8">Monooxygenase</fullName>
    </submittedName>
</protein>
<dbReference type="PANTHER" id="PTHR30011">
    <property type="entry name" value="ALKANESULFONATE MONOOXYGENASE-RELATED"/>
    <property type="match status" value="1"/>
</dbReference>
<feature type="binding site" evidence="6">
    <location>
        <position position="103"/>
    </location>
    <ligand>
        <name>FMN</name>
        <dbReference type="ChEBI" id="CHEBI:58210"/>
    </ligand>
</feature>
<dbReference type="EMBL" id="JRPN01000003">
    <property type="protein sequence ID" value="KGT80977.1"/>
    <property type="molecule type" value="Genomic_DNA"/>
</dbReference>
<dbReference type="eggNOG" id="COG2141">
    <property type="taxonomic scope" value="Bacteria"/>
</dbReference>
<dbReference type="GO" id="GO:0016705">
    <property type="term" value="F:oxidoreductase activity, acting on paired donors, with incorporation or reduction of molecular oxygen"/>
    <property type="evidence" value="ECO:0007669"/>
    <property type="project" value="InterPro"/>
</dbReference>
<dbReference type="InterPro" id="IPR051260">
    <property type="entry name" value="Diverse_substr_monoxygenases"/>
</dbReference>
<keyword evidence="3" id="KW-0560">Oxidoreductase</keyword>
<dbReference type="Proteomes" id="UP000030377">
    <property type="component" value="Unassembled WGS sequence"/>
</dbReference>
<dbReference type="Gene3D" id="3.20.20.30">
    <property type="entry name" value="Luciferase-like domain"/>
    <property type="match status" value="1"/>
</dbReference>
<dbReference type="CDD" id="cd01095">
    <property type="entry name" value="Nitrilotriacetate_monoxgenase"/>
    <property type="match status" value="1"/>
</dbReference>
<evidence type="ECO:0000256" key="3">
    <source>
        <dbReference type="ARBA" id="ARBA00023002"/>
    </source>
</evidence>
<evidence type="ECO:0000313" key="8">
    <source>
        <dbReference type="EMBL" id="KGT80977.1"/>
    </source>
</evidence>
<comment type="caution">
    <text evidence="8">The sequence shown here is derived from an EMBL/GenBank/DDBJ whole genome shotgun (WGS) entry which is preliminary data.</text>
</comment>
<dbReference type="STRING" id="375.BKD09_RS08050"/>
<organism evidence="8 9">
    <name type="scientific">Bradyrhizobium japonicum</name>
    <dbReference type="NCBI Taxonomy" id="375"/>
    <lineage>
        <taxon>Bacteria</taxon>
        <taxon>Pseudomonadati</taxon>
        <taxon>Pseudomonadota</taxon>
        <taxon>Alphaproteobacteria</taxon>
        <taxon>Hyphomicrobiales</taxon>
        <taxon>Nitrobacteraceae</taxon>
        <taxon>Bradyrhizobium</taxon>
    </lineage>
</organism>
<gene>
    <name evidence="8" type="ORF">MA20_06115</name>
</gene>
<keyword evidence="2 6" id="KW-0288">FMN</keyword>
<feature type="binding site" evidence="6">
    <location>
        <position position="228"/>
    </location>
    <ligand>
        <name>FMN</name>
        <dbReference type="ChEBI" id="CHEBI:58210"/>
    </ligand>
</feature>
<feature type="binding site" evidence="6">
    <location>
        <position position="57"/>
    </location>
    <ligand>
        <name>FMN</name>
        <dbReference type="ChEBI" id="CHEBI:58210"/>
    </ligand>
</feature>